<dbReference type="Proteomes" id="UP000178796">
    <property type="component" value="Unassembled WGS sequence"/>
</dbReference>
<sequence>MALSTKEKAVFLPLRLTAPHTVAKVLALVYSDEGTVAAAMGPEGSPLLQYAHGMQKKMLFTVLELLDHCEDERELTVVKQGLRAWCDKSYA</sequence>
<evidence type="ECO:0000313" key="2">
    <source>
        <dbReference type="Proteomes" id="UP000178796"/>
    </source>
</evidence>
<dbReference type="AlphaFoldDB" id="A0A1G2CB18"/>
<evidence type="ECO:0000313" key="1">
    <source>
        <dbReference type="EMBL" id="OGY98578.1"/>
    </source>
</evidence>
<protein>
    <submittedName>
        <fullName evidence="1">Uncharacterized protein</fullName>
    </submittedName>
</protein>
<organism evidence="1 2">
    <name type="scientific">Candidatus Liptonbacteria bacterium RIFCSPHIGHO2_12_FULL_60_13</name>
    <dbReference type="NCBI Taxonomy" id="1798648"/>
    <lineage>
        <taxon>Bacteria</taxon>
        <taxon>Candidatus Liptoniibacteriota</taxon>
    </lineage>
</organism>
<proteinExistence type="predicted"/>
<accession>A0A1G2CB18</accession>
<name>A0A1G2CB18_9BACT</name>
<reference evidence="1 2" key="1">
    <citation type="journal article" date="2016" name="Nat. Commun.">
        <title>Thousands of microbial genomes shed light on interconnected biogeochemical processes in an aquifer system.</title>
        <authorList>
            <person name="Anantharaman K."/>
            <person name="Brown C.T."/>
            <person name="Hug L.A."/>
            <person name="Sharon I."/>
            <person name="Castelle C.J."/>
            <person name="Probst A.J."/>
            <person name="Thomas B.C."/>
            <person name="Singh A."/>
            <person name="Wilkins M.J."/>
            <person name="Karaoz U."/>
            <person name="Brodie E.L."/>
            <person name="Williams K.H."/>
            <person name="Hubbard S.S."/>
            <person name="Banfield J.F."/>
        </authorList>
    </citation>
    <scope>NUCLEOTIDE SEQUENCE [LARGE SCALE GENOMIC DNA]</scope>
</reference>
<comment type="caution">
    <text evidence="1">The sequence shown here is derived from an EMBL/GenBank/DDBJ whole genome shotgun (WGS) entry which is preliminary data.</text>
</comment>
<gene>
    <name evidence="1" type="ORF">A3E09_01700</name>
</gene>
<dbReference type="EMBL" id="MHKY01000031">
    <property type="protein sequence ID" value="OGY98578.1"/>
    <property type="molecule type" value="Genomic_DNA"/>
</dbReference>